<dbReference type="AlphaFoldDB" id="X1GE78"/>
<sequence length="69" mass="7820">MFQSTSKVEESMQYWTILNQAVEANLEAGRVGKPVFVRCTAAMVESAEMMKDQLAEMIYYVNGWFSSSV</sequence>
<accession>X1GE78</accession>
<dbReference type="EMBL" id="BARU01007243">
    <property type="protein sequence ID" value="GAH43115.1"/>
    <property type="molecule type" value="Genomic_DNA"/>
</dbReference>
<name>X1GE78_9ZZZZ</name>
<gene>
    <name evidence="1" type="ORF">S03H2_14280</name>
</gene>
<proteinExistence type="predicted"/>
<reference evidence="1" key="1">
    <citation type="journal article" date="2014" name="Front. Microbiol.">
        <title>High frequency of phylogenetically diverse reductive dehalogenase-homologous genes in deep subseafloor sedimentary metagenomes.</title>
        <authorList>
            <person name="Kawai M."/>
            <person name="Futagami T."/>
            <person name="Toyoda A."/>
            <person name="Takaki Y."/>
            <person name="Nishi S."/>
            <person name="Hori S."/>
            <person name="Arai W."/>
            <person name="Tsubouchi T."/>
            <person name="Morono Y."/>
            <person name="Uchiyama I."/>
            <person name="Ito T."/>
            <person name="Fujiyama A."/>
            <person name="Inagaki F."/>
            <person name="Takami H."/>
        </authorList>
    </citation>
    <scope>NUCLEOTIDE SEQUENCE</scope>
    <source>
        <strain evidence="1">Expedition CK06-06</strain>
    </source>
</reference>
<feature type="non-terminal residue" evidence="1">
    <location>
        <position position="69"/>
    </location>
</feature>
<protein>
    <submittedName>
        <fullName evidence="1">Uncharacterized protein</fullName>
    </submittedName>
</protein>
<organism evidence="1">
    <name type="scientific">marine sediment metagenome</name>
    <dbReference type="NCBI Taxonomy" id="412755"/>
    <lineage>
        <taxon>unclassified sequences</taxon>
        <taxon>metagenomes</taxon>
        <taxon>ecological metagenomes</taxon>
    </lineage>
</organism>
<evidence type="ECO:0000313" key="1">
    <source>
        <dbReference type="EMBL" id="GAH43115.1"/>
    </source>
</evidence>
<comment type="caution">
    <text evidence="1">The sequence shown here is derived from an EMBL/GenBank/DDBJ whole genome shotgun (WGS) entry which is preliminary data.</text>
</comment>